<feature type="transmembrane region" description="Helical" evidence="1">
    <location>
        <begin position="276"/>
        <end position="296"/>
    </location>
</feature>
<comment type="caution">
    <text evidence="2">The sequence shown here is derived from an EMBL/GenBank/DDBJ whole genome shotgun (WGS) entry which is preliminary data.</text>
</comment>
<feature type="transmembrane region" description="Helical" evidence="1">
    <location>
        <begin position="147"/>
        <end position="169"/>
    </location>
</feature>
<dbReference type="SUPFAM" id="SSF58100">
    <property type="entry name" value="Bacterial hemolysins"/>
    <property type="match status" value="1"/>
</dbReference>
<sequence length="394" mass="45750">MTCRDFGLSRFWCRSCVSRASGCREFNRIPNLTYPMRSLIKLSRFIGFLEITQIRYYYCTVNSLEQLINLFPSLTKDHVVKEFLSATGSKNVSKVVLYTLEVIFRMDCYKVAGLPVILFWTNTQPVHDEGRKLLVKMLNKLLENREVFLELAFPLLLSLFALTWAFGLLKDAFKKFKRDDSSGDQKKQDVHISLNDDQKRAYRNYLERLQIILEEICNNLSTYINLRHRSEIHQFNVNLGALQQHLQNFTQFVNPIIIDLEAKISKIQKEKKNRTYKAIGSGVLSFALIGVAVLVGNPFVRVPSGVVGGGSGVYSGYNVYKIYKLKKFINELEKVRDVLDKTQSLLGNIRRYVEDIFDPDHLENQSQQWFIIDQFKDFRNEVRKMRSTLPSVLQ</sequence>
<evidence type="ECO:0000313" key="2">
    <source>
        <dbReference type="EMBL" id="GES82601.1"/>
    </source>
</evidence>
<gene>
    <name evidence="2" type="ORF">RCL2_000979700</name>
</gene>
<dbReference type="AlphaFoldDB" id="A0A8H3L991"/>
<dbReference type="Proteomes" id="UP000615446">
    <property type="component" value="Unassembled WGS sequence"/>
</dbReference>
<name>A0A8H3L991_9GLOM</name>
<proteinExistence type="predicted"/>
<keyword evidence="1" id="KW-0812">Transmembrane</keyword>
<keyword evidence="1" id="KW-1133">Transmembrane helix</keyword>
<evidence type="ECO:0000313" key="3">
    <source>
        <dbReference type="Proteomes" id="UP000615446"/>
    </source>
</evidence>
<keyword evidence="1" id="KW-0472">Membrane</keyword>
<organism evidence="2 3">
    <name type="scientific">Rhizophagus clarus</name>
    <dbReference type="NCBI Taxonomy" id="94130"/>
    <lineage>
        <taxon>Eukaryota</taxon>
        <taxon>Fungi</taxon>
        <taxon>Fungi incertae sedis</taxon>
        <taxon>Mucoromycota</taxon>
        <taxon>Glomeromycotina</taxon>
        <taxon>Glomeromycetes</taxon>
        <taxon>Glomerales</taxon>
        <taxon>Glomeraceae</taxon>
        <taxon>Rhizophagus</taxon>
    </lineage>
</organism>
<dbReference type="EMBL" id="BLAL01000061">
    <property type="protein sequence ID" value="GES82601.1"/>
    <property type="molecule type" value="Genomic_DNA"/>
</dbReference>
<accession>A0A8H3L991</accession>
<reference evidence="2" key="1">
    <citation type="submission" date="2019-10" db="EMBL/GenBank/DDBJ databases">
        <title>Conservation and host-specific expression of non-tandemly repeated heterogenous ribosome RNA gene in arbuscular mycorrhizal fungi.</title>
        <authorList>
            <person name="Maeda T."/>
            <person name="Kobayashi Y."/>
            <person name="Nakagawa T."/>
            <person name="Ezawa T."/>
            <person name="Yamaguchi K."/>
            <person name="Bino T."/>
            <person name="Nishimoto Y."/>
            <person name="Shigenobu S."/>
            <person name="Kawaguchi M."/>
        </authorList>
    </citation>
    <scope>NUCLEOTIDE SEQUENCE</scope>
    <source>
        <strain evidence="2">HR1</strain>
    </source>
</reference>
<evidence type="ECO:0000256" key="1">
    <source>
        <dbReference type="SAM" id="Phobius"/>
    </source>
</evidence>
<dbReference type="OrthoDB" id="2331436at2759"/>
<protein>
    <submittedName>
        <fullName evidence="2">Uncharacterized protein</fullName>
    </submittedName>
</protein>